<dbReference type="OrthoDB" id="129430at2759"/>
<dbReference type="Proteomes" id="UP000237271">
    <property type="component" value="Unassembled WGS sequence"/>
</dbReference>
<sequence length="282" mass="31713">MVRSIRSKLPGAIQEHTCETIHPSTTAMGLESSHALNEPQNVFQVRCLVHVLQLAKEGLNECSFVDTSIGKIRDKLRTLADSTSLNEELERICNLLKVKFRQPVLDCATRWNSMWSMVLSAIHLRKPIEELLRRIRDRHEGYRDFSIGSDDRLAAPLDASIWHALDEFGKFLTPVKAATTMLSGKNYPTFGMAVVVFELVSKNAVKAINEAATRYISGFATAFKKKLDEYDDLVKSREAQIAAELDPRAKTLLPKVMDDMAPIRQFALDEYENSSKALAHPP</sequence>
<dbReference type="PANTHER" id="PTHR23272">
    <property type="entry name" value="BED FINGER-RELATED"/>
    <property type="match status" value="1"/>
</dbReference>
<dbReference type="AlphaFoldDB" id="A0A2P4XE67"/>
<dbReference type="EMBL" id="NCKW01011291">
    <property type="protein sequence ID" value="POM63824.1"/>
    <property type="molecule type" value="Genomic_DNA"/>
</dbReference>
<accession>A0A2P4XE67</accession>
<dbReference type="PANTHER" id="PTHR23272:SF161">
    <property type="entry name" value="ZINC FINGER BED DOMAIN-CONTAINING PROTEIN RICESLEEPER 1-LIKE"/>
    <property type="match status" value="1"/>
</dbReference>
<proteinExistence type="predicted"/>
<dbReference type="SUPFAM" id="SSF53098">
    <property type="entry name" value="Ribonuclease H-like"/>
    <property type="match status" value="1"/>
</dbReference>
<reference evidence="1 2" key="1">
    <citation type="journal article" date="2017" name="Genome Biol. Evol.">
        <title>Phytophthora megakarya and P. palmivora, closely related causal agents of cacao black pod rot, underwent increases in genome sizes and gene numbers by different mechanisms.</title>
        <authorList>
            <person name="Ali S.S."/>
            <person name="Shao J."/>
            <person name="Lary D.J."/>
            <person name="Kronmiller B."/>
            <person name="Shen D."/>
            <person name="Strem M.D."/>
            <person name="Amoako-Attah I."/>
            <person name="Akrofi A.Y."/>
            <person name="Begoude B.A."/>
            <person name="Ten Hoopen G.M."/>
            <person name="Coulibaly K."/>
            <person name="Kebe B.I."/>
            <person name="Melnick R.L."/>
            <person name="Guiltinan M.J."/>
            <person name="Tyler B.M."/>
            <person name="Meinhardt L.W."/>
            <person name="Bailey B.A."/>
        </authorList>
    </citation>
    <scope>NUCLEOTIDE SEQUENCE [LARGE SCALE GENOMIC DNA]</scope>
    <source>
        <strain evidence="2">sbr112.9</strain>
    </source>
</reference>
<organism evidence="1 2">
    <name type="scientific">Phytophthora palmivora</name>
    <dbReference type="NCBI Taxonomy" id="4796"/>
    <lineage>
        <taxon>Eukaryota</taxon>
        <taxon>Sar</taxon>
        <taxon>Stramenopiles</taxon>
        <taxon>Oomycota</taxon>
        <taxon>Peronosporomycetes</taxon>
        <taxon>Peronosporales</taxon>
        <taxon>Peronosporaceae</taxon>
        <taxon>Phytophthora</taxon>
    </lineage>
</organism>
<evidence type="ECO:0000313" key="1">
    <source>
        <dbReference type="EMBL" id="POM63824.1"/>
    </source>
</evidence>
<name>A0A2P4XE67_9STRA</name>
<dbReference type="InterPro" id="IPR012337">
    <property type="entry name" value="RNaseH-like_sf"/>
</dbReference>
<gene>
    <name evidence="1" type="ORF">PHPALM_20731</name>
</gene>
<protein>
    <submittedName>
        <fullName evidence="1">Uncharacterized protein</fullName>
    </submittedName>
</protein>
<keyword evidence="2" id="KW-1185">Reference proteome</keyword>
<comment type="caution">
    <text evidence="1">The sequence shown here is derived from an EMBL/GenBank/DDBJ whole genome shotgun (WGS) entry which is preliminary data.</text>
</comment>
<evidence type="ECO:0000313" key="2">
    <source>
        <dbReference type="Proteomes" id="UP000237271"/>
    </source>
</evidence>